<keyword evidence="3" id="KW-1185">Reference proteome</keyword>
<name>A0A4Z2HFB0_9TELE</name>
<evidence type="ECO:0000256" key="1">
    <source>
        <dbReference type="SAM" id="MobiDB-lite"/>
    </source>
</evidence>
<evidence type="ECO:0000313" key="3">
    <source>
        <dbReference type="Proteomes" id="UP000314294"/>
    </source>
</evidence>
<proteinExistence type="predicted"/>
<sequence length="138" mass="15007">MLAFHSAIKMLEAPLSAPEGLGRRQPAPPWKESHRRVESKAGKGLRGPRRQELIKRTRAAFQDVGDAIRTRRLLSACSKSEPHGGSFITPGGWLSSNHYPKTVAAVNFLSEKQTAASEAHRVRVAADGLMLRSGTANV</sequence>
<evidence type="ECO:0000313" key="2">
    <source>
        <dbReference type="EMBL" id="TNN64557.1"/>
    </source>
</evidence>
<gene>
    <name evidence="2" type="ORF">EYF80_025184</name>
</gene>
<dbReference type="EMBL" id="SRLO01000250">
    <property type="protein sequence ID" value="TNN64557.1"/>
    <property type="molecule type" value="Genomic_DNA"/>
</dbReference>
<protein>
    <submittedName>
        <fullName evidence="2">Uncharacterized protein</fullName>
    </submittedName>
</protein>
<feature type="region of interest" description="Disordered" evidence="1">
    <location>
        <begin position="18"/>
        <end position="51"/>
    </location>
</feature>
<accession>A0A4Z2HFB0</accession>
<dbReference type="AlphaFoldDB" id="A0A4Z2HFB0"/>
<comment type="caution">
    <text evidence="2">The sequence shown here is derived from an EMBL/GenBank/DDBJ whole genome shotgun (WGS) entry which is preliminary data.</text>
</comment>
<feature type="compositionally biased region" description="Basic and acidic residues" evidence="1">
    <location>
        <begin position="31"/>
        <end position="41"/>
    </location>
</feature>
<reference evidence="2 3" key="1">
    <citation type="submission" date="2019-03" db="EMBL/GenBank/DDBJ databases">
        <title>First draft genome of Liparis tanakae, snailfish: a comprehensive survey of snailfish specific genes.</title>
        <authorList>
            <person name="Kim W."/>
            <person name="Song I."/>
            <person name="Jeong J.-H."/>
            <person name="Kim D."/>
            <person name="Kim S."/>
            <person name="Ryu S."/>
            <person name="Song J.Y."/>
            <person name="Lee S.K."/>
        </authorList>
    </citation>
    <scope>NUCLEOTIDE SEQUENCE [LARGE SCALE GENOMIC DNA]</scope>
    <source>
        <tissue evidence="2">Muscle</tissue>
    </source>
</reference>
<organism evidence="2 3">
    <name type="scientific">Liparis tanakae</name>
    <name type="common">Tanaka's snailfish</name>
    <dbReference type="NCBI Taxonomy" id="230148"/>
    <lineage>
        <taxon>Eukaryota</taxon>
        <taxon>Metazoa</taxon>
        <taxon>Chordata</taxon>
        <taxon>Craniata</taxon>
        <taxon>Vertebrata</taxon>
        <taxon>Euteleostomi</taxon>
        <taxon>Actinopterygii</taxon>
        <taxon>Neopterygii</taxon>
        <taxon>Teleostei</taxon>
        <taxon>Neoteleostei</taxon>
        <taxon>Acanthomorphata</taxon>
        <taxon>Eupercaria</taxon>
        <taxon>Perciformes</taxon>
        <taxon>Cottioidei</taxon>
        <taxon>Cottales</taxon>
        <taxon>Liparidae</taxon>
        <taxon>Liparis</taxon>
    </lineage>
</organism>
<dbReference type="Proteomes" id="UP000314294">
    <property type="component" value="Unassembled WGS sequence"/>
</dbReference>